<evidence type="ECO:0000256" key="1">
    <source>
        <dbReference type="SAM" id="MobiDB-lite"/>
    </source>
</evidence>
<feature type="non-terminal residue" evidence="2">
    <location>
        <position position="1"/>
    </location>
</feature>
<accession>A0A0B6Z0X7</accession>
<feature type="non-terminal residue" evidence="2">
    <location>
        <position position="99"/>
    </location>
</feature>
<sequence>KDPSPTPHGISSIHYIRVGSIDSQSTPTPTADQSPKRVRFQQQDISQTQHTSPHNQHHVLTRQLRPTNTMISKSNTKCSSRISSSDHHHHQHTTVSPML</sequence>
<reference evidence="2" key="1">
    <citation type="submission" date="2014-12" db="EMBL/GenBank/DDBJ databases">
        <title>Insight into the proteome of Arion vulgaris.</title>
        <authorList>
            <person name="Aradska J."/>
            <person name="Bulat T."/>
            <person name="Smidak R."/>
            <person name="Sarate P."/>
            <person name="Gangsoo J."/>
            <person name="Sialana F."/>
            <person name="Bilban M."/>
            <person name="Lubec G."/>
        </authorList>
    </citation>
    <scope>NUCLEOTIDE SEQUENCE</scope>
    <source>
        <tissue evidence="2">Skin</tissue>
    </source>
</reference>
<dbReference type="AlphaFoldDB" id="A0A0B6Z0X7"/>
<protein>
    <submittedName>
        <fullName evidence="2">Uncharacterized protein</fullName>
    </submittedName>
</protein>
<dbReference type="EMBL" id="HACG01015177">
    <property type="protein sequence ID" value="CEK62042.1"/>
    <property type="molecule type" value="Transcribed_RNA"/>
</dbReference>
<feature type="compositionally biased region" description="Polar residues" evidence="1">
    <location>
        <begin position="64"/>
        <end position="78"/>
    </location>
</feature>
<name>A0A0B6Z0X7_9EUPU</name>
<feature type="compositionally biased region" description="Polar residues" evidence="1">
    <location>
        <begin position="21"/>
        <end position="33"/>
    </location>
</feature>
<evidence type="ECO:0000313" key="2">
    <source>
        <dbReference type="EMBL" id="CEK62042.1"/>
    </source>
</evidence>
<organism evidence="2">
    <name type="scientific">Arion vulgaris</name>
    <dbReference type="NCBI Taxonomy" id="1028688"/>
    <lineage>
        <taxon>Eukaryota</taxon>
        <taxon>Metazoa</taxon>
        <taxon>Spiralia</taxon>
        <taxon>Lophotrochozoa</taxon>
        <taxon>Mollusca</taxon>
        <taxon>Gastropoda</taxon>
        <taxon>Heterobranchia</taxon>
        <taxon>Euthyneura</taxon>
        <taxon>Panpulmonata</taxon>
        <taxon>Eupulmonata</taxon>
        <taxon>Stylommatophora</taxon>
        <taxon>Helicina</taxon>
        <taxon>Arionoidea</taxon>
        <taxon>Arionidae</taxon>
        <taxon>Arion</taxon>
    </lineage>
</organism>
<feature type="compositionally biased region" description="Polar residues" evidence="1">
    <location>
        <begin position="40"/>
        <end position="54"/>
    </location>
</feature>
<gene>
    <name evidence="2" type="primary">ORF44022</name>
</gene>
<proteinExistence type="predicted"/>
<feature type="region of interest" description="Disordered" evidence="1">
    <location>
        <begin position="17"/>
        <end position="99"/>
    </location>
</feature>